<gene>
    <name evidence="1" type="ordered locus">Solca_2837</name>
</gene>
<dbReference type="AlphaFoldDB" id="H8KS75"/>
<sequence>MKQKTGLIKLYLFFYVAGLRADIKQHGSKPTFLRIIQFNMYVVLLHLIDIALRNERM</sequence>
<dbReference type="Proteomes" id="UP000007590">
    <property type="component" value="Chromosome"/>
</dbReference>
<reference evidence="1" key="1">
    <citation type="submission" date="2012-02" db="EMBL/GenBank/DDBJ databases">
        <title>The complete genome of Solitalea canadensis DSM 3403.</title>
        <authorList>
            <consortium name="US DOE Joint Genome Institute (JGI-PGF)"/>
            <person name="Lucas S."/>
            <person name="Copeland A."/>
            <person name="Lapidus A."/>
            <person name="Glavina del Rio T."/>
            <person name="Dalin E."/>
            <person name="Tice H."/>
            <person name="Bruce D."/>
            <person name="Goodwin L."/>
            <person name="Pitluck S."/>
            <person name="Peters L."/>
            <person name="Ovchinnikova G."/>
            <person name="Lu M."/>
            <person name="Kyrpides N."/>
            <person name="Mavromatis K."/>
            <person name="Ivanova N."/>
            <person name="Brettin T."/>
            <person name="Detter J.C."/>
            <person name="Han C."/>
            <person name="Larimer F."/>
            <person name="Land M."/>
            <person name="Hauser L."/>
            <person name="Markowitz V."/>
            <person name="Cheng J.-F."/>
            <person name="Hugenholtz P."/>
            <person name="Woyke T."/>
            <person name="Wu D."/>
            <person name="Spring S."/>
            <person name="Schroeder M."/>
            <person name="Kopitz M."/>
            <person name="Brambilla E."/>
            <person name="Klenk H.-P."/>
            <person name="Eisen J.A."/>
        </authorList>
    </citation>
    <scope>NUCLEOTIDE SEQUENCE</scope>
    <source>
        <strain evidence="1">DSM 3403</strain>
    </source>
</reference>
<evidence type="ECO:0000313" key="1">
    <source>
        <dbReference type="EMBL" id="AFD07863.1"/>
    </source>
</evidence>
<dbReference type="EMBL" id="CP003349">
    <property type="protein sequence ID" value="AFD07863.1"/>
    <property type="molecule type" value="Genomic_DNA"/>
</dbReference>
<proteinExistence type="predicted"/>
<organism evidence="1 2">
    <name type="scientific">Solitalea canadensis (strain ATCC 29591 / DSM 3403 / JCM 21819 / LMG 8368 / NBRC 15130 / NCIMB 12057 / USAM 9D)</name>
    <name type="common">Flexibacter canadensis</name>
    <dbReference type="NCBI Taxonomy" id="929556"/>
    <lineage>
        <taxon>Bacteria</taxon>
        <taxon>Pseudomonadati</taxon>
        <taxon>Bacteroidota</taxon>
        <taxon>Sphingobacteriia</taxon>
        <taxon>Sphingobacteriales</taxon>
        <taxon>Sphingobacteriaceae</taxon>
        <taxon>Solitalea</taxon>
    </lineage>
</organism>
<dbReference type="KEGG" id="scn:Solca_2837"/>
<keyword evidence="2" id="KW-1185">Reference proteome</keyword>
<protein>
    <submittedName>
        <fullName evidence="1">Uncharacterized protein</fullName>
    </submittedName>
</protein>
<accession>H8KS75</accession>
<dbReference type="HOGENOM" id="CLU_2994333_0_0_10"/>
<dbReference type="STRING" id="929556.Solca_2837"/>
<evidence type="ECO:0000313" key="2">
    <source>
        <dbReference type="Proteomes" id="UP000007590"/>
    </source>
</evidence>
<name>H8KS75_SOLCM</name>